<geneLocation type="plasmid" evidence="2 3">
    <name>unnamed</name>
</geneLocation>
<proteinExistence type="predicted"/>
<reference evidence="2" key="1">
    <citation type="submission" date="2022-08" db="EMBL/GenBank/DDBJ databases">
        <title>Whole genome sequencing of non-tuberculosis mycobacteria type-strains.</title>
        <authorList>
            <person name="Igarashi Y."/>
            <person name="Osugi A."/>
            <person name="Mitarai S."/>
        </authorList>
    </citation>
    <scope>NUCLEOTIDE SEQUENCE</scope>
    <source>
        <strain evidence="2">JCM 16372</strain>
    </source>
</reference>
<gene>
    <name evidence="2" type="ORF">MJO55_28005</name>
</gene>
<keyword evidence="1" id="KW-0472">Membrane</keyword>
<dbReference type="RefSeq" id="WP_239736432.1">
    <property type="nucleotide sequence ID" value="NZ_CP092428.2"/>
</dbReference>
<feature type="transmembrane region" description="Helical" evidence="1">
    <location>
        <begin position="12"/>
        <end position="34"/>
    </location>
</feature>
<dbReference type="EMBL" id="CP092428">
    <property type="protein sequence ID" value="ULP39997.1"/>
    <property type="molecule type" value="Genomic_DNA"/>
</dbReference>
<keyword evidence="1" id="KW-1133">Transmembrane helix</keyword>
<organism evidence="2 3">
    <name type="scientific">Mycolicibacterium rufum</name>
    <dbReference type="NCBI Taxonomy" id="318424"/>
    <lineage>
        <taxon>Bacteria</taxon>
        <taxon>Bacillati</taxon>
        <taxon>Actinomycetota</taxon>
        <taxon>Actinomycetes</taxon>
        <taxon>Mycobacteriales</taxon>
        <taxon>Mycobacteriaceae</taxon>
        <taxon>Mycolicibacterium</taxon>
    </lineage>
</organism>
<evidence type="ECO:0000313" key="3">
    <source>
        <dbReference type="Proteomes" id="UP001055159"/>
    </source>
</evidence>
<keyword evidence="3" id="KW-1185">Reference proteome</keyword>
<name>A0ABY3UNI6_9MYCO</name>
<keyword evidence="1" id="KW-0812">Transmembrane</keyword>
<protein>
    <submittedName>
        <fullName evidence="2">Uncharacterized protein</fullName>
    </submittedName>
</protein>
<evidence type="ECO:0000313" key="2">
    <source>
        <dbReference type="EMBL" id="ULP39997.1"/>
    </source>
</evidence>
<accession>A0ABY3UNI6</accession>
<keyword evidence="2" id="KW-0614">Plasmid</keyword>
<sequence>MKPRRGPWLGGLLAAIVVTVWMVGQVIGGLFAMATHSQPTFPTAPPPGFGTTPSGFTP</sequence>
<dbReference type="Proteomes" id="UP001055159">
    <property type="component" value="Plasmid unnamed"/>
</dbReference>
<evidence type="ECO:0000256" key="1">
    <source>
        <dbReference type="SAM" id="Phobius"/>
    </source>
</evidence>